<evidence type="ECO:0000259" key="1">
    <source>
        <dbReference type="Pfam" id="PF13905"/>
    </source>
</evidence>
<dbReference type="AlphaFoldDB" id="A0A444H073"/>
<dbReference type="RefSeq" id="WP_128390554.1">
    <property type="nucleotide sequence ID" value="NZ_SBII01000010.1"/>
</dbReference>
<evidence type="ECO:0000313" key="2">
    <source>
        <dbReference type="EMBL" id="RWW96651.1"/>
    </source>
</evidence>
<keyword evidence="3" id="KW-1185">Reference proteome</keyword>
<gene>
    <name evidence="2" type="ORF">EPI11_13725</name>
</gene>
<dbReference type="Pfam" id="PF13905">
    <property type="entry name" value="Thioredoxin_8"/>
    <property type="match status" value="1"/>
</dbReference>
<dbReference type="InterPro" id="IPR036249">
    <property type="entry name" value="Thioredoxin-like_sf"/>
</dbReference>
<dbReference type="Gene3D" id="3.40.30.10">
    <property type="entry name" value="Glutaredoxin"/>
    <property type="match status" value="1"/>
</dbReference>
<proteinExistence type="predicted"/>
<sequence length="462" mass="54085">MSNFHKIGLLLFLIAALTSCKNDDNDYSAYFGGVVTNPKTPYVIFSKDDKVIDTLHLDEQNRFFIKFDSLAPGLYSFKHEPDYQYVYFDKNDSLMVSINTSNFDESIVFSGNGDKKNNFMMDLYLMQEKDRIADYNIYNANFNAFQKNLDSVYSLRQAFYKKEKSEINWSDDFNFYANARLNLNYYAKKECYPYLHKRRTGKEAISKVPANFYDFRKEINFNDPRLTNFSPFVRYFTAMLNNIADTNKHNSTNSEENSLKDNILKLNIADSIFSNKIVKNEVLDNIAFAYMLEDHNITNSQKFLDHFLTLSTDDHKTNDIKKMSDAVRLLKEGQKLPGIKLLDTNNNCFDIQNNIRKETVIFFWTVCAQNHLDLVYKKLDVLKKEHKNINFIAVNVDEDKEWKKMMQLHEFQNAFQLRAGNLQALKDKWVFTKINRTIILNSDGTIKNAFANLMDVKFSDNL</sequence>
<dbReference type="EMBL" id="SBII01000010">
    <property type="protein sequence ID" value="RWW96651.1"/>
    <property type="molecule type" value="Genomic_DNA"/>
</dbReference>
<evidence type="ECO:0000313" key="3">
    <source>
        <dbReference type="Proteomes" id="UP000287527"/>
    </source>
</evidence>
<feature type="domain" description="Thioredoxin-like fold" evidence="1">
    <location>
        <begin position="359"/>
        <end position="446"/>
    </location>
</feature>
<dbReference type="SUPFAM" id="SSF52833">
    <property type="entry name" value="Thioredoxin-like"/>
    <property type="match status" value="1"/>
</dbReference>
<reference evidence="2 3" key="1">
    <citation type="submission" date="2019-01" db="EMBL/GenBank/DDBJ databases">
        <title>Flavobacterium sp. nov.,isolated from freshwater.</title>
        <authorList>
            <person name="Zhang R."/>
            <person name="Du Z.-J."/>
        </authorList>
    </citation>
    <scope>NUCLEOTIDE SEQUENCE [LARGE SCALE GENOMIC DNA]</scope>
    <source>
        <strain evidence="2 3">1E403</strain>
    </source>
</reference>
<name>A0A444H073_9FLAO</name>
<dbReference type="OrthoDB" id="1146847at2"/>
<dbReference type="InterPro" id="IPR012336">
    <property type="entry name" value="Thioredoxin-like_fold"/>
</dbReference>
<accession>A0A444H073</accession>
<dbReference type="Proteomes" id="UP000287527">
    <property type="component" value="Unassembled WGS sequence"/>
</dbReference>
<comment type="caution">
    <text evidence="2">The sequence shown here is derived from an EMBL/GenBank/DDBJ whole genome shotgun (WGS) entry which is preliminary data.</text>
</comment>
<organism evidence="2 3">
    <name type="scientific">Flavobacterium cerinum</name>
    <dbReference type="NCBI Taxonomy" id="2502784"/>
    <lineage>
        <taxon>Bacteria</taxon>
        <taxon>Pseudomonadati</taxon>
        <taxon>Bacteroidota</taxon>
        <taxon>Flavobacteriia</taxon>
        <taxon>Flavobacteriales</taxon>
        <taxon>Flavobacteriaceae</taxon>
        <taxon>Flavobacterium</taxon>
    </lineage>
</organism>
<dbReference type="PROSITE" id="PS51257">
    <property type="entry name" value="PROKAR_LIPOPROTEIN"/>
    <property type="match status" value="1"/>
</dbReference>
<protein>
    <recommendedName>
        <fullName evidence="1">Thioredoxin-like fold domain-containing protein</fullName>
    </recommendedName>
</protein>